<dbReference type="InterPro" id="IPR038606">
    <property type="entry name" value="To_sf"/>
</dbReference>
<dbReference type="EMBL" id="CAKXAJ010024682">
    <property type="protein sequence ID" value="CAH2229100.1"/>
    <property type="molecule type" value="Genomic_DNA"/>
</dbReference>
<organism evidence="1 2">
    <name type="scientific">Pararge aegeria aegeria</name>
    <dbReference type="NCBI Taxonomy" id="348720"/>
    <lineage>
        <taxon>Eukaryota</taxon>
        <taxon>Metazoa</taxon>
        <taxon>Ecdysozoa</taxon>
        <taxon>Arthropoda</taxon>
        <taxon>Hexapoda</taxon>
        <taxon>Insecta</taxon>
        <taxon>Pterygota</taxon>
        <taxon>Neoptera</taxon>
        <taxon>Endopterygota</taxon>
        <taxon>Lepidoptera</taxon>
        <taxon>Glossata</taxon>
        <taxon>Ditrysia</taxon>
        <taxon>Papilionoidea</taxon>
        <taxon>Nymphalidae</taxon>
        <taxon>Satyrinae</taxon>
        <taxon>Satyrini</taxon>
        <taxon>Parargina</taxon>
        <taxon>Pararge</taxon>
    </lineage>
</organism>
<dbReference type="Pfam" id="PF06585">
    <property type="entry name" value="JHBP"/>
    <property type="match status" value="2"/>
</dbReference>
<dbReference type="AlphaFoldDB" id="A0A8S4R1L2"/>
<gene>
    <name evidence="1" type="primary">jg2545</name>
    <name evidence="1" type="ORF">PAEG_LOCUS8587</name>
</gene>
<reference evidence="1" key="1">
    <citation type="submission" date="2022-03" db="EMBL/GenBank/DDBJ databases">
        <authorList>
            <person name="Lindestad O."/>
        </authorList>
    </citation>
    <scope>NUCLEOTIDE SEQUENCE</scope>
</reference>
<dbReference type="SMART" id="SM00700">
    <property type="entry name" value="JHBP"/>
    <property type="match status" value="1"/>
</dbReference>
<dbReference type="PANTHER" id="PTHR11008:SF32">
    <property type="entry name" value="CIRCADIAN CLOCK-CONTROLLED PROTEIN DAYWAKE-RELATED"/>
    <property type="match status" value="1"/>
</dbReference>
<dbReference type="Gene3D" id="3.15.10.30">
    <property type="entry name" value="Haemolymph juvenile hormone binding protein"/>
    <property type="match status" value="2"/>
</dbReference>
<dbReference type="GO" id="GO:0005615">
    <property type="term" value="C:extracellular space"/>
    <property type="evidence" value="ECO:0007669"/>
    <property type="project" value="TreeGrafter"/>
</dbReference>
<accession>A0A8S4R1L2</accession>
<keyword evidence="2" id="KW-1185">Reference proteome</keyword>
<dbReference type="OrthoDB" id="8113209at2759"/>
<dbReference type="InterPro" id="IPR010562">
    <property type="entry name" value="Haemolymph_juvenile_hormone-bd"/>
</dbReference>
<dbReference type="Proteomes" id="UP000838756">
    <property type="component" value="Unassembled WGS sequence"/>
</dbReference>
<protein>
    <submittedName>
        <fullName evidence="1">Jg2545 protein</fullName>
    </submittedName>
</protein>
<sequence length="302" mass="34772">MNYLPVGDVQNVVDNFLFNWTDVKVAGLRNAVIDNIKINMELKTIRVLFHSTLNMRFNYVLDGMLLSVFPVSGTGKGELILTVKLPDRQCSLQNSTCLTRRANIVKTYFLGGIPEYGNIKLDKLMIDDVEINKFGLMYTMKNVEVEGLKNAVIDNLSIDMDLKIMRISIQTDFVISSDYAADGVLLSIPVVGKGRSNTKMNDIKLEMLIMFDIIKNPEGKKYMQLQRYFSGFDVIGDIQFNYANAFNNDEKKSKKLHSFLNECWRTIITNFGPQYFEKITDKIYSVLKFYWDSQYIKEIQDM</sequence>
<proteinExistence type="predicted"/>
<name>A0A8S4R1L2_9NEOP</name>
<dbReference type="PANTHER" id="PTHR11008">
    <property type="entry name" value="PROTEIN TAKEOUT-LIKE PROTEIN"/>
    <property type="match status" value="1"/>
</dbReference>
<comment type="caution">
    <text evidence="1">The sequence shown here is derived from an EMBL/GenBank/DDBJ whole genome shotgun (WGS) entry which is preliminary data.</text>
</comment>
<evidence type="ECO:0000313" key="2">
    <source>
        <dbReference type="Proteomes" id="UP000838756"/>
    </source>
</evidence>
<evidence type="ECO:0000313" key="1">
    <source>
        <dbReference type="EMBL" id="CAH2229100.1"/>
    </source>
</evidence>